<organism evidence="2 3">
    <name type="scientific">Tenacibaculum todarodis</name>
    <dbReference type="NCBI Taxonomy" id="1850252"/>
    <lineage>
        <taxon>Bacteria</taxon>
        <taxon>Pseudomonadati</taxon>
        <taxon>Bacteroidota</taxon>
        <taxon>Flavobacteriia</taxon>
        <taxon>Flavobacteriales</taxon>
        <taxon>Flavobacteriaceae</taxon>
        <taxon>Tenacibaculum</taxon>
    </lineage>
</organism>
<reference evidence="2 3" key="1">
    <citation type="submission" date="2016-11" db="EMBL/GenBank/DDBJ databases">
        <title>Tenacibaculum sp. LPB0136, isolated from marine environment.</title>
        <authorList>
            <person name="Kim E."/>
            <person name="Yi H."/>
        </authorList>
    </citation>
    <scope>NUCLEOTIDE SEQUENCE [LARGE SCALE GENOMIC DNA]</scope>
    <source>
        <strain evidence="2 3">LPB0136</strain>
    </source>
</reference>
<gene>
    <name evidence="2" type="ORF">LPB136_02260</name>
</gene>
<evidence type="ECO:0000313" key="3">
    <source>
        <dbReference type="Proteomes" id="UP000181898"/>
    </source>
</evidence>
<dbReference type="EMBL" id="CP018155">
    <property type="protein sequence ID" value="APG64262.1"/>
    <property type="molecule type" value="Genomic_DNA"/>
</dbReference>
<name>A0A1L3JGL7_9FLAO</name>
<accession>A0A1L3JGL7</accession>
<proteinExistence type="predicted"/>
<feature type="chain" id="PRO_5013267441" description="Adhesin domain-containing protein" evidence="1">
    <location>
        <begin position="21"/>
        <end position="362"/>
    </location>
</feature>
<dbReference type="RefSeq" id="WP_072554586.1">
    <property type="nucleotide sequence ID" value="NZ_CP018155.1"/>
</dbReference>
<dbReference type="STRING" id="1850252.LPB136_02260"/>
<dbReference type="KEGG" id="ten:LPB136_02260"/>
<feature type="signal peptide" evidence="1">
    <location>
        <begin position="1"/>
        <end position="20"/>
    </location>
</feature>
<dbReference type="Proteomes" id="UP000181898">
    <property type="component" value="Chromosome"/>
</dbReference>
<sequence>MKPIYKITFFFLLIPAILFANTNPKKKHEKSRTIKKEFNVNSDATVDISNKYGNITVTTWNENRVEIDVKITVKGNNLDSVEDKLNSIKIEFDATKSLVEARTILGSQKSSWSSWWGKSNNMSYQINYVIKMPRTNNVDFNNKYGNIILGELEGEANISCDYGKILIEELHNKNNMIDLDYCSQSTINYMNSGDVSIDYSKLLIEKTNKIKTNADYSNIHIGEADIVDFNSDYGSVTIDEANDINGNSDYASMKLGTVNKNLTIDTDYGGLRVKNLAKGFENVTIDGSYAGIKIGTSSANNFDFTIDLGYASFSYPDEKINMRKSIKKTSKKFYEGSFGKGSNSSKIHIKSGYGGVSLKLND</sequence>
<keyword evidence="1" id="KW-0732">Signal</keyword>
<evidence type="ECO:0000256" key="1">
    <source>
        <dbReference type="SAM" id="SignalP"/>
    </source>
</evidence>
<dbReference type="OrthoDB" id="1117657at2"/>
<evidence type="ECO:0000313" key="2">
    <source>
        <dbReference type="EMBL" id="APG64262.1"/>
    </source>
</evidence>
<dbReference type="AlphaFoldDB" id="A0A1L3JGL7"/>
<keyword evidence="3" id="KW-1185">Reference proteome</keyword>
<evidence type="ECO:0008006" key="4">
    <source>
        <dbReference type="Google" id="ProtNLM"/>
    </source>
</evidence>
<protein>
    <recommendedName>
        <fullName evidence="4">Adhesin domain-containing protein</fullName>
    </recommendedName>
</protein>